<feature type="transmembrane region" description="Helical" evidence="11">
    <location>
        <begin position="436"/>
        <end position="454"/>
    </location>
</feature>
<keyword evidence="15" id="KW-0675">Receptor</keyword>
<dbReference type="FunFam" id="2.70.170.10:FF:000089">
    <property type="entry name" value="Uncharacterized protein"/>
    <property type="match status" value="1"/>
</dbReference>
<keyword evidence="7 11" id="KW-1133">Transmembrane helix</keyword>
<dbReference type="InterPro" id="IPR036719">
    <property type="entry name" value="Neuro-gated_channel_TM_sf"/>
</dbReference>
<evidence type="ECO:0000313" key="15">
    <source>
        <dbReference type="EMBL" id="AWJ68190.1"/>
    </source>
</evidence>
<dbReference type="CDD" id="cd18991">
    <property type="entry name" value="LGIC_ECD_GlyR"/>
    <property type="match status" value="1"/>
</dbReference>
<feature type="transmembrane region" description="Helical" evidence="11">
    <location>
        <begin position="300"/>
        <end position="319"/>
    </location>
</feature>
<dbReference type="InterPro" id="IPR006202">
    <property type="entry name" value="Neur_chan_lig-bd"/>
</dbReference>
<dbReference type="InterPro" id="IPR006201">
    <property type="entry name" value="Neur_channel"/>
</dbReference>
<dbReference type="NCBIfam" id="TIGR00860">
    <property type="entry name" value="LIC"/>
    <property type="match status" value="1"/>
</dbReference>
<proteinExistence type="evidence at transcript level"/>
<dbReference type="InterPro" id="IPR006028">
    <property type="entry name" value="GABAA/Glycine_rcpt"/>
</dbReference>
<feature type="region of interest" description="Disordered" evidence="12">
    <location>
        <begin position="359"/>
        <end position="381"/>
    </location>
</feature>
<protein>
    <submittedName>
        <fullName evidence="15">Putative GABA receptor 8</fullName>
    </submittedName>
</protein>
<feature type="compositionally biased region" description="Pro residues" evidence="12">
    <location>
        <begin position="364"/>
        <end position="374"/>
    </location>
</feature>
<feature type="transmembrane region" description="Helical" evidence="11">
    <location>
        <begin position="331"/>
        <end position="353"/>
    </location>
</feature>
<evidence type="ECO:0000256" key="4">
    <source>
        <dbReference type="ARBA" id="ARBA00022475"/>
    </source>
</evidence>
<dbReference type="InterPro" id="IPR038050">
    <property type="entry name" value="Neuro_actylchol_rec"/>
</dbReference>
<keyword evidence="8 11" id="KW-0406">Ion transport</keyword>
<evidence type="ECO:0000256" key="9">
    <source>
        <dbReference type="ARBA" id="ARBA00023136"/>
    </source>
</evidence>
<keyword evidence="9 11" id="KW-0472">Membrane</keyword>
<dbReference type="AlphaFoldDB" id="A0A2S1WM51"/>
<evidence type="ECO:0000256" key="2">
    <source>
        <dbReference type="ARBA" id="ARBA00004236"/>
    </source>
</evidence>
<evidence type="ECO:0000256" key="12">
    <source>
        <dbReference type="SAM" id="MobiDB-lite"/>
    </source>
</evidence>
<reference evidence="15" key="1">
    <citation type="submission" date="2018-02" db="EMBL/GenBank/DDBJ databases">
        <title>Hirudo verbana central nervous system transcriptome analysis of ion channel and receptor content.</title>
        <authorList>
            <person name="Northcutt A.J."/>
            <person name="Schulz D.J."/>
            <person name="Mesce K.A."/>
        </authorList>
    </citation>
    <scope>NUCLEOTIDE SEQUENCE</scope>
</reference>
<feature type="chain" id="PRO_5022269813" evidence="11">
    <location>
        <begin position="26"/>
        <end position="465"/>
    </location>
</feature>
<name>A0A2S1WM51_9ANNE</name>
<keyword evidence="5 11" id="KW-0812">Transmembrane</keyword>
<keyword evidence="10 11" id="KW-0407">Ion channel</keyword>
<evidence type="ECO:0000256" key="1">
    <source>
        <dbReference type="ARBA" id="ARBA00004141"/>
    </source>
</evidence>
<dbReference type="Gene3D" id="1.20.58.390">
    <property type="entry name" value="Neurotransmitter-gated ion-channel transmembrane domain"/>
    <property type="match status" value="1"/>
</dbReference>
<evidence type="ECO:0000256" key="11">
    <source>
        <dbReference type="RuleBase" id="RU000687"/>
    </source>
</evidence>
<dbReference type="InterPro" id="IPR018000">
    <property type="entry name" value="Neurotransmitter_ion_chnl_CS"/>
</dbReference>
<dbReference type="EMBL" id="MG973337">
    <property type="protein sequence ID" value="AWJ68190.1"/>
    <property type="molecule type" value="mRNA"/>
</dbReference>
<organism evidence="15">
    <name type="scientific">Hirudo verbana</name>
    <dbReference type="NCBI Taxonomy" id="311461"/>
    <lineage>
        <taxon>Eukaryota</taxon>
        <taxon>Metazoa</taxon>
        <taxon>Spiralia</taxon>
        <taxon>Lophotrochozoa</taxon>
        <taxon>Annelida</taxon>
        <taxon>Clitellata</taxon>
        <taxon>Hirudinea</taxon>
        <taxon>Hirudinida</taxon>
        <taxon>Hirudiniformes</taxon>
        <taxon>Hirudinidae</taxon>
        <taxon>Hirudo</taxon>
    </lineage>
</organism>
<evidence type="ECO:0000256" key="5">
    <source>
        <dbReference type="ARBA" id="ARBA00022692"/>
    </source>
</evidence>
<dbReference type="InterPro" id="IPR006029">
    <property type="entry name" value="Neurotrans-gated_channel_TM"/>
</dbReference>
<dbReference type="GO" id="GO:0005886">
    <property type="term" value="C:plasma membrane"/>
    <property type="evidence" value="ECO:0007669"/>
    <property type="project" value="UniProtKB-SubCell"/>
</dbReference>
<evidence type="ECO:0000259" key="14">
    <source>
        <dbReference type="Pfam" id="PF02932"/>
    </source>
</evidence>
<sequence length="465" mass="52349">METVVASSLAVQVLLMMTSAHTGMCRVRNNSNLPGLRALGYRRHGRSPIFISEVSSDLKPSEMIKKLLVNYVRTDPPSLNSTEVKLGVYIISFYSVNEQTMDYSVSMYLRQQWHDPRLAFEQYNVSYAKIRMGDGGWNDIWIPDTFLRNEKGASFHSVTVENRMLEVKSSGLIWYVTKISATLSCPMTLEKFPMDTQICPMAFESFGYTMDTMYFGPMAIVVQTADDLQLPQFSLINKTDSDCSQNYTTGSYPCLEIKFFLRRDLGYFLIQVYVPSVLIVILSWVSFWINVDASPARVSIGLLTVLTTTTMSSGARSTLPRVSYIKAIDVWMIVCLVFVFTSLIEYAIVNVLARRVSKPARPSNAPPAGPPPPGVMGKRGPPGSCIAMQQQVQRRRAPAMMKCCKGNAGSTHPIGNAQEPDGKRQARAVDKLSRKMFPLSFFVFNIIYWVFYFVQPFQDDEVVKN</sequence>
<dbReference type="Pfam" id="PF02931">
    <property type="entry name" value="Neur_chan_LBD"/>
    <property type="match status" value="1"/>
</dbReference>
<evidence type="ECO:0000256" key="8">
    <source>
        <dbReference type="ARBA" id="ARBA00023065"/>
    </source>
</evidence>
<dbReference type="FunFam" id="1.20.58.390:FF:000123">
    <property type="entry name" value="Uncharacterized protein"/>
    <property type="match status" value="1"/>
</dbReference>
<dbReference type="Pfam" id="PF02932">
    <property type="entry name" value="Neur_chan_memb"/>
    <property type="match status" value="1"/>
</dbReference>
<feature type="signal peptide" evidence="11">
    <location>
        <begin position="1"/>
        <end position="25"/>
    </location>
</feature>
<dbReference type="SUPFAM" id="SSF90112">
    <property type="entry name" value="Neurotransmitter-gated ion-channel transmembrane pore"/>
    <property type="match status" value="1"/>
</dbReference>
<dbReference type="GO" id="GO:0005230">
    <property type="term" value="F:extracellular ligand-gated monoatomic ion channel activity"/>
    <property type="evidence" value="ECO:0007669"/>
    <property type="project" value="InterPro"/>
</dbReference>
<keyword evidence="6 11" id="KW-0732">Signal</keyword>
<comment type="similarity">
    <text evidence="11">Belongs to the ligand-gated ion channel (TC 1.A.9) family.</text>
</comment>
<dbReference type="SUPFAM" id="SSF63712">
    <property type="entry name" value="Nicotinic receptor ligand binding domain-like"/>
    <property type="match status" value="1"/>
</dbReference>
<dbReference type="PRINTS" id="PR00253">
    <property type="entry name" value="GABAARECEPTR"/>
</dbReference>
<dbReference type="InterPro" id="IPR036734">
    <property type="entry name" value="Neur_chan_lig-bd_sf"/>
</dbReference>
<feature type="domain" description="Neurotransmitter-gated ion-channel transmembrane" evidence="14">
    <location>
        <begin position="272"/>
        <end position="357"/>
    </location>
</feature>
<keyword evidence="3 11" id="KW-0813">Transport</keyword>
<dbReference type="Gene3D" id="2.70.170.10">
    <property type="entry name" value="Neurotransmitter-gated ion-channel ligand-binding domain"/>
    <property type="match status" value="1"/>
</dbReference>
<accession>A0A2S1WM51</accession>
<evidence type="ECO:0000256" key="7">
    <source>
        <dbReference type="ARBA" id="ARBA00022989"/>
    </source>
</evidence>
<feature type="transmembrane region" description="Helical" evidence="11">
    <location>
        <begin position="265"/>
        <end position="288"/>
    </location>
</feature>
<dbReference type="PRINTS" id="PR00252">
    <property type="entry name" value="NRIONCHANNEL"/>
</dbReference>
<feature type="domain" description="Neurotransmitter-gated ion-channel ligand-binding" evidence="13">
    <location>
        <begin position="62"/>
        <end position="263"/>
    </location>
</feature>
<dbReference type="PANTHER" id="PTHR18945">
    <property type="entry name" value="NEUROTRANSMITTER GATED ION CHANNEL"/>
    <property type="match status" value="1"/>
</dbReference>
<evidence type="ECO:0000256" key="6">
    <source>
        <dbReference type="ARBA" id="ARBA00022729"/>
    </source>
</evidence>
<dbReference type="PROSITE" id="PS00236">
    <property type="entry name" value="NEUROTR_ION_CHANNEL"/>
    <property type="match status" value="1"/>
</dbReference>
<evidence type="ECO:0000259" key="13">
    <source>
        <dbReference type="Pfam" id="PF02931"/>
    </source>
</evidence>
<evidence type="ECO:0000256" key="10">
    <source>
        <dbReference type="ARBA" id="ARBA00023303"/>
    </source>
</evidence>
<comment type="subcellular location">
    <subcellularLocation>
        <location evidence="2">Cell membrane</location>
    </subcellularLocation>
    <subcellularLocation>
        <location evidence="1">Membrane</location>
        <topology evidence="1">Multi-pass membrane protein</topology>
    </subcellularLocation>
</comment>
<evidence type="ECO:0000256" key="3">
    <source>
        <dbReference type="ARBA" id="ARBA00022448"/>
    </source>
</evidence>
<dbReference type="GO" id="GO:0004888">
    <property type="term" value="F:transmembrane signaling receptor activity"/>
    <property type="evidence" value="ECO:0007669"/>
    <property type="project" value="InterPro"/>
</dbReference>
<keyword evidence="4" id="KW-1003">Cell membrane</keyword>
<dbReference type="CDD" id="cd19049">
    <property type="entry name" value="LGIC_TM_anion"/>
    <property type="match status" value="1"/>
</dbReference>